<reference evidence="1 2" key="1">
    <citation type="journal article" date="2012" name="Stand. Genomic Sci.">
        <title>Complete genome sequence of Pyrobaculum oguniense.</title>
        <authorList>
            <person name="Bernick D.L."/>
            <person name="Karplus K."/>
            <person name="Lui L.M."/>
            <person name="Coker J.K."/>
            <person name="Murphy J.N."/>
            <person name="Chan P.P."/>
            <person name="Cozen A.E."/>
            <person name="Lowe T.M."/>
        </authorList>
    </citation>
    <scope>NUCLEOTIDE SEQUENCE [LARGE SCALE GENOMIC DNA]</scope>
    <source>
        <strain evidence="1 2">TE7</strain>
    </source>
</reference>
<dbReference type="Proteomes" id="UP000009062">
    <property type="component" value="Chromosome"/>
</dbReference>
<dbReference type="eggNOG" id="arCOG08215">
    <property type="taxonomic scope" value="Archaea"/>
</dbReference>
<dbReference type="EMBL" id="CP003316">
    <property type="protein sequence ID" value="AFA39486.1"/>
    <property type="molecule type" value="Genomic_DNA"/>
</dbReference>
<name>H6QAK6_PYROT</name>
<protein>
    <submittedName>
        <fullName evidence="1">Uncharacterized protein</fullName>
    </submittedName>
</protein>
<keyword evidence="2" id="KW-1185">Reference proteome</keyword>
<organism evidence="1 2">
    <name type="scientific">Pyrobaculum oguniense (strain DSM 13380 / JCM 10595 / TE7)</name>
    <dbReference type="NCBI Taxonomy" id="698757"/>
    <lineage>
        <taxon>Archaea</taxon>
        <taxon>Thermoproteota</taxon>
        <taxon>Thermoprotei</taxon>
        <taxon>Thermoproteales</taxon>
        <taxon>Thermoproteaceae</taxon>
        <taxon>Pyrobaculum</taxon>
    </lineage>
</organism>
<sequence>MVAWVEVLERVYPALASRYGAVVGCRFYIFLGLAPTSKDIVIFIEDFSPLLVSRVLAEAL</sequence>
<accession>H6QAK6</accession>
<evidence type="ECO:0000313" key="2">
    <source>
        <dbReference type="Proteomes" id="UP000009062"/>
    </source>
</evidence>
<evidence type="ECO:0000313" key="1">
    <source>
        <dbReference type="EMBL" id="AFA39486.1"/>
    </source>
</evidence>
<dbReference type="HOGENOM" id="CLU_2930346_0_0_2"/>
<gene>
    <name evidence="1" type="ordered locus">Pogu_1459</name>
</gene>
<proteinExistence type="predicted"/>
<dbReference type="STRING" id="698757.Pogu_1459"/>
<dbReference type="AlphaFoldDB" id="H6QAK6"/>
<dbReference type="KEGG" id="pog:Pogu_1459"/>